<evidence type="ECO:0000313" key="1">
    <source>
        <dbReference type="EMBL" id="OKH26459.1"/>
    </source>
</evidence>
<dbReference type="OrthoDB" id="531681at2"/>
<dbReference type="AlphaFoldDB" id="A0A1U7HSC5"/>
<accession>A0A1U7HSC5</accession>
<comment type="caution">
    <text evidence="1">The sequence shown here is derived from an EMBL/GenBank/DDBJ whole genome shotgun (WGS) entry which is preliminary data.</text>
</comment>
<dbReference type="Proteomes" id="UP000185984">
    <property type="component" value="Unassembled WGS sequence"/>
</dbReference>
<organism evidence="1 2">
    <name type="scientific">Chroogloeocystis siderophila 5.2 s.c.1</name>
    <dbReference type="NCBI Taxonomy" id="247279"/>
    <lineage>
        <taxon>Bacteria</taxon>
        <taxon>Bacillati</taxon>
        <taxon>Cyanobacteriota</taxon>
        <taxon>Cyanophyceae</taxon>
        <taxon>Oscillatoriophycideae</taxon>
        <taxon>Chroococcales</taxon>
        <taxon>Chroococcaceae</taxon>
        <taxon>Chroogloeocystis</taxon>
    </lineage>
</organism>
<sequence length="132" mass="14069">MLSAASVITPVVFGAALITIPSVPVAAQSVFIGQEVPYGVSQPQNISSFIYGSPIPTPMPVDPVTGISVRRAPINSWSFTPTRRTGQVINSTLINPVLVNPKIQDSTLINPVILNSGYRRFNRAPSGVIIFP</sequence>
<reference evidence="1 2" key="1">
    <citation type="submission" date="2016-11" db="EMBL/GenBank/DDBJ databases">
        <title>Draft Genome Sequences of Nine Cyanobacterial Strains from Diverse Habitats.</title>
        <authorList>
            <person name="Zhu T."/>
            <person name="Hou S."/>
            <person name="Lu X."/>
            <person name="Hess W.R."/>
        </authorList>
    </citation>
    <scope>NUCLEOTIDE SEQUENCE [LARGE SCALE GENOMIC DNA]</scope>
    <source>
        <strain evidence="1 2">5.2 s.c.1</strain>
    </source>
</reference>
<gene>
    <name evidence="1" type="ORF">NIES1031_11470</name>
</gene>
<name>A0A1U7HSC5_9CHRO</name>
<keyword evidence="2" id="KW-1185">Reference proteome</keyword>
<proteinExistence type="predicted"/>
<dbReference type="EMBL" id="MRCC01000008">
    <property type="protein sequence ID" value="OKH26459.1"/>
    <property type="molecule type" value="Genomic_DNA"/>
</dbReference>
<evidence type="ECO:0000313" key="2">
    <source>
        <dbReference type="Proteomes" id="UP000185984"/>
    </source>
</evidence>
<protein>
    <submittedName>
        <fullName evidence="1">Uncharacterized protein</fullName>
    </submittedName>
</protein>